<dbReference type="SUPFAM" id="SSF52172">
    <property type="entry name" value="CheY-like"/>
    <property type="match status" value="1"/>
</dbReference>
<dbReference type="OrthoDB" id="9802066at2"/>
<dbReference type="InterPro" id="IPR037522">
    <property type="entry name" value="HD_GYP_dom"/>
</dbReference>
<dbReference type="GO" id="GO:0000160">
    <property type="term" value="P:phosphorelay signal transduction system"/>
    <property type="evidence" value="ECO:0007669"/>
    <property type="project" value="InterPro"/>
</dbReference>
<keyword evidence="5" id="KW-1185">Reference proteome</keyword>
<dbReference type="InterPro" id="IPR003607">
    <property type="entry name" value="HD/PDEase_dom"/>
</dbReference>
<dbReference type="InterPro" id="IPR001789">
    <property type="entry name" value="Sig_transdc_resp-reg_receiver"/>
</dbReference>
<organism evidence="4 5">
    <name type="scientific">Crenothrix polyspora</name>
    <dbReference type="NCBI Taxonomy" id="360316"/>
    <lineage>
        <taxon>Bacteria</taxon>
        <taxon>Pseudomonadati</taxon>
        <taxon>Pseudomonadota</taxon>
        <taxon>Gammaproteobacteria</taxon>
        <taxon>Methylococcales</taxon>
        <taxon>Crenotrichaceae</taxon>
        <taxon>Crenothrix</taxon>
    </lineage>
</organism>
<dbReference type="Pfam" id="PF00072">
    <property type="entry name" value="Response_reg"/>
    <property type="match status" value="1"/>
</dbReference>
<accession>A0A1R4HHQ7</accession>
<dbReference type="InterPro" id="IPR052020">
    <property type="entry name" value="Cyclic_di-GMP/3'3'-cGAMP_PDE"/>
</dbReference>
<evidence type="ECO:0000259" key="3">
    <source>
        <dbReference type="PROSITE" id="PS51832"/>
    </source>
</evidence>
<dbReference type="SUPFAM" id="SSF109604">
    <property type="entry name" value="HD-domain/PDEase-like"/>
    <property type="match status" value="1"/>
</dbReference>
<sequence>MVDNIHEATILVIDNDPLNLALISDLLQALYKVVKVASDGKKALKIAQSDSPPDIILLNIKIPKVDGYEVCKQLKANPSTQDIPIIFLTEKDTDVDEAYGLELGAVDYITKPVSPAIVLARVKTHLELKAMKDLLHRQSNTSFDSRTATHDAEMKVAKNATIHAMAYLSETRNYVTGNHILRTEYYVKILAEKLRFHPRFTHYLDNDNVIEWLFKTAPLHDIGNVGIPERILLKPGRLTPDEFEIIKSHTYLGHNVILQAEHELGIEVPFFKYAKEITYSHHERWDGSGYPDGIAGDSIPISARIMAIADVYDALRSRRVYKLPIHHQQAVEVILEGAGTHFDPDMVDAFYEVHEEFQRIAHHYADHDKDLKRSIDYLAQAIAEEP</sequence>
<dbReference type="CDD" id="cd00077">
    <property type="entry name" value="HDc"/>
    <property type="match status" value="1"/>
</dbReference>
<dbReference type="PROSITE" id="PS51832">
    <property type="entry name" value="HD_GYP"/>
    <property type="match status" value="1"/>
</dbReference>
<dbReference type="Pfam" id="PF13487">
    <property type="entry name" value="HD_5"/>
    <property type="match status" value="1"/>
</dbReference>
<evidence type="ECO:0000256" key="1">
    <source>
        <dbReference type="PROSITE-ProRule" id="PRU00169"/>
    </source>
</evidence>
<comment type="caution">
    <text evidence="1">Lacks conserved residue(s) required for the propagation of feature annotation.</text>
</comment>
<dbReference type="PANTHER" id="PTHR45228:SF5">
    <property type="entry name" value="CYCLIC DI-GMP PHOSPHODIESTERASE VC_1348-RELATED"/>
    <property type="match status" value="1"/>
</dbReference>
<name>A0A1R4HHQ7_9GAMM</name>
<dbReference type="Gene3D" id="1.10.3210.10">
    <property type="entry name" value="Hypothetical protein af1432"/>
    <property type="match status" value="1"/>
</dbReference>
<dbReference type="GO" id="GO:0008081">
    <property type="term" value="F:phosphoric diester hydrolase activity"/>
    <property type="evidence" value="ECO:0007669"/>
    <property type="project" value="UniProtKB-ARBA"/>
</dbReference>
<dbReference type="Gene3D" id="3.40.50.2300">
    <property type="match status" value="1"/>
</dbReference>
<evidence type="ECO:0000259" key="2">
    <source>
        <dbReference type="PROSITE" id="PS50110"/>
    </source>
</evidence>
<protein>
    <submittedName>
        <fullName evidence="4">Putative response regulator rpfG</fullName>
    </submittedName>
</protein>
<dbReference type="PROSITE" id="PS50110">
    <property type="entry name" value="RESPONSE_REGULATORY"/>
    <property type="match status" value="1"/>
</dbReference>
<dbReference type="SMART" id="SM00448">
    <property type="entry name" value="REC"/>
    <property type="match status" value="1"/>
</dbReference>
<evidence type="ECO:0000313" key="5">
    <source>
        <dbReference type="Proteomes" id="UP000195442"/>
    </source>
</evidence>
<dbReference type="Proteomes" id="UP000195442">
    <property type="component" value="Unassembled WGS sequence"/>
</dbReference>
<evidence type="ECO:0000313" key="4">
    <source>
        <dbReference type="EMBL" id="SJM95753.1"/>
    </source>
</evidence>
<gene>
    <name evidence="4" type="ORF">CRENPOLYSF2_700004</name>
</gene>
<reference evidence="5" key="1">
    <citation type="submission" date="2017-02" db="EMBL/GenBank/DDBJ databases">
        <authorList>
            <person name="Daims H."/>
        </authorList>
    </citation>
    <scope>NUCLEOTIDE SEQUENCE [LARGE SCALE GENOMIC DNA]</scope>
</reference>
<dbReference type="RefSeq" id="WP_087148365.1">
    <property type="nucleotide sequence ID" value="NZ_FUKJ01000436.1"/>
</dbReference>
<dbReference type="InterPro" id="IPR011006">
    <property type="entry name" value="CheY-like_superfamily"/>
</dbReference>
<dbReference type="PANTHER" id="PTHR45228">
    <property type="entry name" value="CYCLIC DI-GMP PHOSPHODIESTERASE TM_0186-RELATED"/>
    <property type="match status" value="1"/>
</dbReference>
<dbReference type="EMBL" id="FUKJ01000436">
    <property type="protein sequence ID" value="SJM95753.1"/>
    <property type="molecule type" value="Genomic_DNA"/>
</dbReference>
<dbReference type="SMART" id="SM00471">
    <property type="entry name" value="HDc"/>
    <property type="match status" value="1"/>
</dbReference>
<dbReference type="AlphaFoldDB" id="A0A1R4HHQ7"/>
<proteinExistence type="predicted"/>
<feature type="domain" description="HD-GYP" evidence="3">
    <location>
        <begin position="154"/>
        <end position="366"/>
    </location>
</feature>
<feature type="domain" description="Response regulatory" evidence="2">
    <location>
        <begin position="9"/>
        <end position="126"/>
    </location>
</feature>